<dbReference type="Proteomes" id="UP000280834">
    <property type="component" value="Unassembled WGS sequence"/>
</dbReference>
<reference evidence="1 2" key="2">
    <citation type="submission" date="2018-11" db="EMBL/GenBank/DDBJ databases">
        <authorList>
            <consortium name="Pathogen Informatics"/>
        </authorList>
    </citation>
    <scope>NUCLEOTIDE SEQUENCE [LARGE SCALE GENOMIC DNA]</scope>
</reference>
<protein>
    <submittedName>
        <fullName evidence="3">Transposase</fullName>
    </submittedName>
</protein>
<accession>A0A0R3QEY2</accession>
<sequence length="38" mass="4611">MRKHRATYLFGTIYLKGEKKKSVEIVQIFDRKQKLNKD</sequence>
<evidence type="ECO:0000313" key="2">
    <source>
        <dbReference type="Proteomes" id="UP000280834"/>
    </source>
</evidence>
<evidence type="ECO:0000313" key="1">
    <source>
        <dbReference type="EMBL" id="VDO16345.1"/>
    </source>
</evidence>
<keyword evidence="2" id="KW-1185">Reference proteome</keyword>
<dbReference type="WBParaSite" id="BTMF_0000492501-mRNA-1">
    <property type="protein sequence ID" value="BTMF_0000492501-mRNA-1"/>
    <property type="gene ID" value="BTMF_0000492501"/>
</dbReference>
<gene>
    <name evidence="1" type="ORF">BTMF_LOCUS4212</name>
</gene>
<dbReference type="EMBL" id="UZAG01004082">
    <property type="protein sequence ID" value="VDO16345.1"/>
    <property type="molecule type" value="Genomic_DNA"/>
</dbReference>
<name>A0A0R3QEY2_9BILA</name>
<proteinExistence type="predicted"/>
<organism evidence="3">
    <name type="scientific">Brugia timori</name>
    <dbReference type="NCBI Taxonomy" id="42155"/>
    <lineage>
        <taxon>Eukaryota</taxon>
        <taxon>Metazoa</taxon>
        <taxon>Ecdysozoa</taxon>
        <taxon>Nematoda</taxon>
        <taxon>Chromadorea</taxon>
        <taxon>Rhabditida</taxon>
        <taxon>Spirurina</taxon>
        <taxon>Spiruromorpha</taxon>
        <taxon>Filarioidea</taxon>
        <taxon>Onchocercidae</taxon>
        <taxon>Brugia</taxon>
    </lineage>
</organism>
<dbReference type="AlphaFoldDB" id="A0A0R3QEY2"/>
<reference evidence="3" key="1">
    <citation type="submission" date="2017-02" db="UniProtKB">
        <authorList>
            <consortium name="WormBaseParasite"/>
        </authorList>
    </citation>
    <scope>IDENTIFICATION</scope>
</reference>
<evidence type="ECO:0000313" key="3">
    <source>
        <dbReference type="WBParaSite" id="BTMF_0000492501-mRNA-1"/>
    </source>
</evidence>